<evidence type="ECO:0000256" key="5">
    <source>
        <dbReference type="ARBA" id="ARBA00022552"/>
    </source>
</evidence>
<keyword evidence="4" id="KW-0963">Cytoplasm</keyword>
<evidence type="ECO:0000256" key="3">
    <source>
        <dbReference type="ARBA" id="ARBA00008018"/>
    </source>
</evidence>
<organism evidence="12 13">
    <name type="scientific">Larinioides sclopetarius</name>
    <dbReference type="NCBI Taxonomy" id="280406"/>
    <lineage>
        <taxon>Eukaryota</taxon>
        <taxon>Metazoa</taxon>
        <taxon>Ecdysozoa</taxon>
        <taxon>Arthropoda</taxon>
        <taxon>Chelicerata</taxon>
        <taxon>Arachnida</taxon>
        <taxon>Araneae</taxon>
        <taxon>Araneomorphae</taxon>
        <taxon>Entelegynae</taxon>
        <taxon>Araneoidea</taxon>
        <taxon>Araneidae</taxon>
        <taxon>Larinioides</taxon>
    </lineage>
</organism>
<dbReference type="GO" id="GO:0006364">
    <property type="term" value="P:rRNA processing"/>
    <property type="evidence" value="ECO:0007669"/>
    <property type="project" value="UniProtKB-KW"/>
</dbReference>
<dbReference type="SUPFAM" id="SSF82704">
    <property type="entry name" value="AlbA-like"/>
    <property type="match status" value="1"/>
</dbReference>
<evidence type="ECO:0000256" key="1">
    <source>
        <dbReference type="ARBA" id="ARBA00004463"/>
    </source>
</evidence>
<protein>
    <recommendedName>
        <fullName evidence="10">Ribonuclease P protein subunit p20</fullName>
    </recommendedName>
</protein>
<keyword evidence="13" id="KW-1185">Reference proteome</keyword>
<keyword evidence="5" id="KW-0698">rRNA processing</keyword>
<dbReference type="GO" id="GO:0000172">
    <property type="term" value="C:ribonuclease MRP complex"/>
    <property type="evidence" value="ECO:0007669"/>
    <property type="project" value="InterPro"/>
</dbReference>
<gene>
    <name evidence="12" type="ORF">LARSCL_LOCUS1190</name>
</gene>
<evidence type="ECO:0000256" key="8">
    <source>
        <dbReference type="ARBA" id="ARBA00053284"/>
    </source>
</evidence>
<comment type="function">
    <text evidence="8">Component of ribonuclease P, a ribonucleoprotein complex that generates mature tRNA molecules by cleaving their 5'-ends. Also a component of the MRP ribonuclease complex, which cleaves pre-rRNA sequences.</text>
</comment>
<dbReference type="InterPro" id="IPR014612">
    <property type="entry name" value="Pop7/Rpp20"/>
</dbReference>
<evidence type="ECO:0000256" key="4">
    <source>
        <dbReference type="ARBA" id="ARBA00022490"/>
    </source>
</evidence>
<dbReference type="Proteomes" id="UP001497382">
    <property type="component" value="Unassembled WGS sequence"/>
</dbReference>
<evidence type="ECO:0000256" key="10">
    <source>
        <dbReference type="ARBA" id="ARBA00068472"/>
    </source>
</evidence>
<dbReference type="GO" id="GO:0005655">
    <property type="term" value="C:nucleolar ribonuclease P complex"/>
    <property type="evidence" value="ECO:0007669"/>
    <property type="project" value="InterPro"/>
</dbReference>
<reference evidence="12 13" key="1">
    <citation type="submission" date="2024-04" db="EMBL/GenBank/DDBJ databases">
        <authorList>
            <person name="Rising A."/>
            <person name="Reimegard J."/>
            <person name="Sonavane S."/>
            <person name="Akerstrom W."/>
            <person name="Nylinder S."/>
            <person name="Hedman E."/>
            <person name="Kallberg Y."/>
        </authorList>
    </citation>
    <scope>NUCLEOTIDE SEQUENCE [LARGE SCALE GENOMIC DNA]</scope>
</reference>
<dbReference type="GO" id="GO:0003676">
    <property type="term" value="F:nucleic acid binding"/>
    <property type="evidence" value="ECO:0007669"/>
    <property type="project" value="InterPro"/>
</dbReference>
<name>A0AAV1YVK7_9ARAC</name>
<evidence type="ECO:0000256" key="2">
    <source>
        <dbReference type="ARBA" id="ARBA00004604"/>
    </source>
</evidence>
<comment type="caution">
    <text evidence="12">The sequence shown here is derived from an EMBL/GenBank/DDBJ whole genome shotgun (WGS) entry which is preliminary data.</text>
</comment>
<comment type="subunit">
    <text evidence="9">Component of nuclear RNase P and RNase MRP complexes. RNase P consists of a catalytic RNA moiety and 10 different protein chains; POP1, POP4, POP5, POP7, RPP14, RPP21, RPP25, RPP30, RPP38 and RPP40. Within the RNase P complex, POP1, POP7 and RPP25 form the 'finger' subcomplex, POP5, RPP14, RPP40 and homodimeric RPP30 form the 'palm' subcomplex, and RPP21, POP4 and RPP38 form the 'wrist' subcomplex. All subunits of the RNase P complex interact with the catalytic RNA. Several subunits of RNase P are also part of the RNase MRP complex. RNase MRP consists of a catalytic RNA moiety and about 8 protein subunits; POP1, POP7, RPP25, RPP30, RPP38, RPP40 and possibly also POP4 and POP5. Interacts with SMN1. POP7 forms a heterodimer with RPP25 that binds to the P3 stem loop of the catalytic RNA.</text>
</comment>
<sequence length="162" mass="18480">MVINKKYKSHILSFEKMEGAKKIRKSPKPKHDREMRTPRSNREESFDSDYRIERRPTPRLPKRKNDVYVNQKTPFIGQFNKCKSLLNSEKEIIIHGLGAAVNTAVNLALQLKSFYSDAVALEATTSTVDLIDDHHSSSGDHRAENRKNSAIHIKLAYVTTSS</sequence>
<keyword evidence="7" id="KW-0539">Nucleus</keyword>
<evidence type="ECO:0000313" key="13">
    <source>
        <dbReference type="Proteomes" id="UP001497382"/>
    </source>
</evidence>
<evidence type="ECO:0000256" key="11">
    <source>
        <dbReference type="SAM" id="MobiDB-lite"/>
    </source>
</evidence>
<accession>A0AAV1YVK7</accession>
<dbReference type="AlphaFoldDB" id="A0AAV1YVK7"/>
<feature type="region of interest" description="Disordered" evidence="11">
    <location>
        <begin position="18"/>
        <end position="49"/>
    </location>
</feature>
<dbReference type="EMBL" id="CAXIEN010000006">
    <property type="protein sequence ID" value="CAL1262776.1"/>
    <property type="molecule type" value="Genomic_DNA"/>
</dbReference>
<dbReference type="GO" id="GO:0001682">
    <property type="term" value="P:tRNA 5'-leader removal"/>
    <property type="evidence" value="ECO:0007669"/>
    <property type="project" value="InterPro"/>
</dbReference>
<evidence type="ECO:0000256" key="6">
    <source>
        <dbReference type="ARBA" id="ARBA00022694"/>
    </source>
</evidence>
<feature type="compositionally biased region" description="Basic and acidic residues" evidence="11">
    <location>
        <begin position="29"/>
        <end position="49"/>
    </location>
</feature>
<dbReference type="FunFam" id="3.30.110.20:FF:000002">
    <property type="entry name" value="Ribonuclease P protein subunit p20"/>
    <property type="match status" value="1"/>
</dbReference>
<comment type="subcellular location">
    <subcellularLocation>
        <location evidence="1">Cytoplasmic granule</location>
    </subcellularLocation>
    <subcellularLocation>
        <location evidence="2">Nucleus</location>
        <location evidence="2">Nucleolus</location>
    </subcellularLocation>
</comment>
<keyword evidence="6" id="KW-0819">tRNA processing</keyword>
<evidence type="ECO:0000313" key="12">
    <source>
        <dbReference type="EMBL" id="CAL1262776.1"/>
    </source>
</evidence>
<dbReference type="Pfam" id="PF12328">
    <property type="entry name" value="Rpp20"/>
    <property type="match status" value="1"/>
</dbReference>
<evidence type="ECO:0000256" key="7">
    <source>
        <dbReference type="ARBA" id="ARBA00023242"/>
    </source>
</evidence>
<dbReference type="PANTHER" id="PTHR15314">
    <property type="entry name" value="RIBONUCLEASE P PROTEIN SUBUNIT P20"/>
    <property type="match status" value="1"/>
</dbReference>
<evidence type="ECO:0000256" key="9">
    <source>
        <dbReference type="ARBA" id="ARBA00064615"/>
    </source>
</evidence>
<dbReference type="PANTHER" id="PTHR15314:SF1">
    <property type="entry name" value="RIBONUCLEASE P PROTEIN SUBUNIT P20"/>
    <property type="match status" value="1"/>
</dbReference>
<dbReference type="InterPro" id="IPR036882">
    <property type="entry name" value="Alba-like_dom_sf"/>
</dbReference>
<comment type="similarity">
    <text evidence="3">Belongs to the histone-like Alba family.</text>
</comment>
<dbReference type="Gene3D" id="3.30.110.20">
    <property type="entry name" value="Alba-like domain"/>
    <property type="match status" value="1"/>
</dbReference>
<proteinExistence type="inferred from homology"/>